<feature type="non-terminal residue" evidence="2">
    <location>
        <position position="1"/>
    </location>
</feature>
<dbReference type="EMBL" id="LAZR01004903">
    <property type="protein sequence ID" value="KKN04576.1"/>
    <property type="molecule type" value="Genomic_DNA"/>
</dbReference>
<organism evidence="2">
    <name type="scientific">marine sediment metagenome</name>
    <dbReference type="NCBI Taxonomy" id="412755"/>
    <lineage>
        <taxon>unclassified sequences</taxon>
        <taxon>metagenomes</taxon>
        <taxon>ecological metagenomes</taxon>
    </lineage>
</organism>
<dbReference type="InterPro" id="IPR013655">
    <property type="entry name" value="PAS_fold_3"/>
</dbReference>
<dbReference type="PROSITE" id="PS50112">
    <property type="entry name" value="PAS"/>
    <property type="match status" value="1"/>
</dbReference>
<dbReference type="AlphaFoldDB" id="A0A0F9PU23"/>
<gene>
    <name evidence="2" type="ORF">LCGC14_1095990</name>
</gene>
<evidence type="ECO:0000313" key="2">
    <source>
        <dbReference type="EMBL" id="KKN04576.1"/>
    </source>
</evidence>
<protein>
    <recommendedName>
        <fullName evidence="1">PAS domain-containing protein</fullName>
    </recommendedName>
</protein>
<accession>A0A0F9PU23</accession>
<proteinExistence type="predicted"/>
<dbReference type="Pfam" id="PF08447">
    <property type="entry name" value="PAS_3"/>
    <property type="match status" value="1"/>
</dbReference>
<dbReference type="NCBIfam" id="TIGR00229">
    <property type="entry name" value="sensory_box"/>
    <property type="match status" value="1"/>
</dbReference>
<reference evidence="2" key="1">
    <citation type="journal article" date="2015" name="Nature">
        <title>Complex archaea that bridge the gap between prokaryotes and eukaryotes.</title>
        <authorList>
            <person name="Spang A."/>
            <person name="Saw J.H."/>
            <person name="Jorgensen S.L."/>
            <person name="Zaremba-Niedzwiedzka K."/>
            <person name="Martijn J."/>
            <person name="Lind A.E."/>
            <person name="van Eijk R."/>
            <person name="Schleper C."/>
            <person name="Guy L."/>
            <person name="Ettema T.J."/>
        </authorList>
    </citation>
    <scope>NUCLEOTIDE SEQUENCE</scope>
</reference>
<comment type="caution">
    <text evidence="2">The sequence shown here is derived from an EMBL/GenBank/DDBJ whole genome shotgun (WGS) entry which is preliminary data.</text>
</comment>
<dbReference type="SUPFAM" id="SSF55785">
    <property type="entry name" value="PYP-like sensor domain (PAS domain)"/>
    <property type="match status" value="1"/>
</dbReference>
<evidence type="ECO:0000259" key="1">
    <source>
        <dbReference type="PROSITE" id="PS50112"/>
    </source>
</evidence>
<dbReference type="InterPro" id="IPR035965">
    <property type="entry name" value="PAS-like_dom_sf"/>
</dbReference>
<name>A0A0F9PU23_9ZZZZ</name>
<sequence>IIAIEGTFIDISDKFYLEEKLKESELKYRNITETSLIGLYILQDNVIKYANQRIADIYGYTVDEMLKWKPGEFIKVIHPDYKDLILKQAQKKQAGLDGIIKQYQFQGIKKTGEIIWIEVFSKTEIYKGKPADLMSVIDISEKKTAE</sequence>
<dbReference type="InterPro" id="IPR000014">
    <property type="entry name" value="PAS"/>
</dbReference>
<feature type="domain" description="PAS" evidence="1">
    <location>
        <begin position="44"/>
        <end position="103"/>
    </location>
</feature>
<dbReference type="CDD" id="cd00130">
    <property type="entry name" value="PAS"/>
    <property type="match status" value="1"/>
</dbReference>
<dbReference type="Gene3D" id="3.30.450.20">
    <property type="entry name" value="PAS domain"/>
    <property type="match status" value="1"/>
</dbReference>